<dbReference type="GO" id="GO:0016887">
    <property type="term" value="F:ATP hydrolysis activity"/>
    <property type="evidence" value="ECO:0007669"/>
    <property type="project" value="InterPro"/>
</dbReference>
<evidence type="ECO:0000313" key="2">
    <source>
        <dbReference type="Proteomes" id="UP000007879"/>
    </source>
</evidence>
<reference evidence="2" key="1">
    <citation type="journal article" date="2010" name="Nature">
        <title>The Amphimedon queenslandica genome and the evolution of animal complexity.</title>
        <authorList>
            <person name="Srivastava M."/>
            <person name="Simakov O."/>
            <person name="Chapman J."/>
            <person name="Fahey B."/>
            <person name="Gauthier M.E."/>
            <person name="Mitros T."/>
            <person name="Richards G.S."/>
            <person name="Conaco C."/>
            <person name="Dacre M."/>
            <person name="Hellsten U."/>
            <person name="Larroux C."/>
            <person name="Putnam N.H."/>
            <person name="Stanke M."/>
            <person name="Adamska M."/>
            <person name="Darling A."/>
            <person name="Degnan S.M."/>
            <person name="Oakley T.H."/>
            <person name="Plachetzki D.C."/>
            <person name="Zhai Y."/>
            <person name="Adamski M."/>
            <person name="Calcino A."/>
            <person name="Cummins S.F."/>
            <person name="Goodstein D.M."/>
            <person name="Harris C."/>
            <person name="Jackson D.J."/>
            <person name="Leys S.P."/>
            <person name="Shu S."/>
            <person name="Woodcroft B.J."/>
            <person name="Vervoort M."/>
            <person name="Kosik K.S."/>
            <person name="Manning G."/>
            <person name="Degnan B.M."/>
            <person name="Rokhsar D.S."/>
        </authorList>
    </citation>
    <scope>NUCLEOTIDE SEQUENCE [LARGE SCALE GENOMIC DNA]</scope>
</reference>
<dbReference type="GeneID" id="109587086"/>
<protein>
    <submittedName>
        <fullName evidence="1">Uncharacterized protein</fullName>
    </submittedName>
</protein>
<dbReference type="KEGG" id="aqu:109587086"/>
<evidence type="ECO:0000313" key="1">
    <source>
        <dbReference type="EnsemblMetazoa" id="XP_019858866.1"/>
    </source>
</evidence>
<dbReference type="PANTHER" id="PTHR22605">
    <property type="entry name" value="RZ-TYPE DOMAIN-CONTAINING PROTEIN"/>
    <property type="match status" value="1"/>
</dbReference>
<keyword evidence="2" id="KW-1185">Reference proteome</keyword>
<dbReference type="EnsemblMetazoa" id="XM_020003307.1">
    <property type="protein sequence ID" value="XP_019858866.1"/>
    <property type="gene ID" value="LOC109587086"/>
</dbReference>
<accession>A0AAN0JPX4</accession>
<dbReference type="AlphaFoldDB" id="A0AAN0JPX4"/>
<sequence length="1215" mass="139661">MIEGEDKRILPLTVDSSDFIDAITQLKPVQIKGDPLLQIQLVKVSSEIGHYIQLVNLVDIRIVLLDLGIKLRSPRYQSQKKVREITAVILFLCEKKEILSFDSNALEYLQFLLSSLSAITRTLHSLNEDGRDAFVASFQLLLHTMNKLETNKKKEELQHTVPFVENWTIVHNGENFSCGSKKDTQKEYQFWVDMYSIDDQSLEWKEILQNIIFNRFEKIKNFKLMVQVFERLVSFSVDDDIIDVTRDCLVKHVSSANDMELQILAKGSSETQNILTNYIDMRFPSLPDSIGTLLEWDMWPTILTALTNTSSSKSQNICQHIKDILEDSQSKLKSGSVTVEMLLQLNEKWDTHLVQMVSTLSIDQHKFLDDIRLAVDRIQTFKFFLMLLKKFCSSLSTASDLLTNHKKCFLNSLCIYDADDGWIFPLFPEFEAKMMTPMIIQFTIMSSEELTNDIFYFKLQQLTKNVTQELSLKDVYHDLWVPLFDHCCSVANELKGETITLSRLSMIFGGTESADSEKTIKKLLSAVEKCHMECINNIGLLVDICGNDVSKLAEKIETKSLDTQWVKKIGRKITDWSNVQALSTEADQLMEALEAYDLDKSIVHHFSKQGIQTFLNEMLKYVTDDDEKVLLLLKSSRLYSWKVKESIKKLGECKDLRLFIKSKSKDVSEMERFIQIALDIVAGEGAEMQDRLIDLSELCGKFYPLLYQIDSSTTTQDVSTIQMLFQQTWESLTTHDDPLTLTESCISHAKWYQFIGQLQGAGEQGTVKQLRDINEHGEYTVSTIKDLQECTVSLEIVSGDSDVSDDSHVSKKFWTLDDLHEIESKLVLITRQTSAWVDAKNSFQEMLGKVCQICDVVQKLKEYGHMKYLKWDMILACSYFLDNLARLDKEIEELEKILSKWIGYVWRCRYQYSELNYYKTNQLIVLREELTKVKENEDHQISLQVFRLLNSTIGKPLESELIVRKALKGDVSLDDKYSATKKEFHATQSASQPDQVEADIESDSEIISKVSQSLVQVRNDKSMNMLYEESNPLGYPDYLILQALLNENITDIFDMMEWYGELSEDDIDKYKKEWMVNDVETKKSPLSTAESSPDSLCESSPESFVDIDINHVAKYFFKRMESSRFEKTTSIADETDFISLDNLGKCLQTIAARQKCLKEREFPRPFEQGLPNLVITTADNIFICTLQIYSAGQNSSLPTFDEVFLCSESTTLEEV</sequence>
<dbReference type="InterPro" id="IPR031248">
    <property type="entry name" value="RNF213"/>
</dbReference>
<proteinExistence type="predicted"/>
<dbReference type="GO" id="GO:0004842">
    <property type="term" value="F:ubiquitin-protein transferase activity"/>
    <property type="evidence" value="ECO:0007669"/>
    <property type="project" value="InterPro"/>
</dbReference>
<reference evidence="1" key="2">
    <citation type="submission" date="2024-06" db="UniProtKB">
        <authorList>
            <consortium name="EnsemblMetazoa"/>
        </authorList>
    </citation>
    <scope>IDENTIFICATION</scope>
</reference>
<dbReference type="PANTHER" id="PTHR22605:SF16">
    <property type="entry name" value="E3 UBIQUITIN-PROTEIN LIGASE RNF213"/>
    <property type="match status" value="1"/>
</dbReference>
<organism evidence="1 2">
    <name type="scientific">Amphimedon queenslandica</name>
    <name type="common">Sponge</name>
    <dbReference type="NCBI Taxonomy" id="400682"/>
    <lineage>
        <taxon>Eukaryota</taxon>
        <taxon>Metazoa</taxon>
        <taxon>Porifera</taxon>
        <taxon>Demospongiae</taxon>
        <taxon>Heteroscleromorpha</taxon>
        <taxon>Haplosclerida</taxon>
        <taxon>Niphatidae</taxon>
        <taxon>Amphimedon</taxon>
    </lineage>
</organism>
<dbReference type="Proteomes" id="UP000007879">
    <property type="component" value="Unassembled WGS sequence"/>
</dbReference>
<dbReference type="RefSeq" id="XP_019858866.1">
    <property type="nucleotide sequence ID" value="XM_020003307.1"/>
</dbReference>
<name>A0AAN0JPX4_AMPQE</name>